<keyword evidence="5" id="KW-0472">Membrane</keyword>
<keyword evidence="8" id="KW-1185">Reference proteome</keyword>
<dbReference type="InterPro" id="IPR036790">
    <property type="entry name" value="Frizzled_dom_sf"/>
</dbReference>
<dbReference type="GO" id="GO:0004623">
    <property type="term" value="F:phospholipase A2 activity"/>
    <property type="evidence" value="ECO:0007669"/>
    <property type="project" value="TreeGrafter"/>
</dbReference>
<evidence type="ECO:0000259" key="6">
    <source>
        <dbReference type="PROSITE" id="PS51934"/>
    </source>
</evidence>
<dbReference type="AlphaFoldDB" id="A0A815UV07"/>
<dbReference type="GO" id="GO:0016410">
    <property type="term" value="F:N-acyltransferase activity"/>
    <property type="evidence" value="ECO:0007669"/>
    <property type="project" value="TreeGrafter"/>
</dbReference>
<dbReference type="GO" id="GO:0005737">
    <property type="term" value="C:cytoplasm"/>
    <property type="evidence" value="ECO:0007669"/>
    <property type="project" value="TreeGrafter"/>
</dbReference>
<evidence type="ECO:0000256" key="5">
    <source>
        <dbReference type="SAM" id="Phobius"/>
    </source>
</evidence>
<comment type="caution">
    <text evidence="7">The sequence shown here is derived from an EMBL/GenBank/DDBJ whole genome shotgun (WGS) entry which is preliminary data.</text>
</comment>
<proteinExistence type="inferred from homology"/>
<protein>
    <recommendedName>
        <fullName evidence="6">LRAT domain-containing protein</fullName>
    </recommendedName>
</protein>
<feature type="domain" description="LRAT" evidence="6">
    <location>
        <begin position="287"/>
        <end position="409"/>
    </location>
</feature>
<dbReference type="Pfam" id="PF04970">
    <property type="entry name" value="LRAT"/>
    <property type="match status" value="1"/>
</dbReference>
<dbReference type="Proteomes" id="UP000663832">
    <property type="component" value="Unassembled WGS sequence"/>
</dbReference>
<dbReference type="GO" id="GO:0070292">
    <property type="term" value="P:N-acylphosphatidylethanolamine metabolic process"/>
    <property type="evidence" value="ECO:0007669"/>
    <property type="project" value="TreeGrafter"/>
</dbReference>
<dbReference type="Gene3D" id="3.90.1720.10">
    <property type="entry name" value="endopeptidase domain like (from Nostoc punctiforme)"/>
    <property type="match status" value="1"/>
</dbReference>
<gene>
    <name evidence="7" type="ORF">QVE165_LOCUS44890</name>
</gene>
<keyword evidence="5" id="KW-0812">Transmembrane</keyword>
<accession>A0A815UV07</accession>
<dbReference type="Gene3D" id="1.10.2000.10">
    <property type="entry name" value="Frizzled cysteine-rich domain"/>
    <property type="match status" value="1"/>
</dbReference>
<keyword evidence="5" id="KW-1133">Transmembrane helix</keyword>
<dbReference type="EMBL" id="CAJNOM010000614">
    <property type="protein sequence ID" value="CAF1522448.1"/>
    <property type="molecule type" value="Genomic_DNA"/>
</dbReference>
<dbReference type="PROSITE" id="PS51934">
    <property type="entry name" value="LRAT"/>
    <property type="match status" value="1"/>
</dbReference>
<reference evidence="7" key="1">
    <citation type="submission" date="2021-02" db="EMBL/GenBank/DDBJ databases">
        <authorList>
            <person name="Nowell W R."/>
        </authorList>
    </citation>
    <scope>NUCLEOTIDE SEQUENCE</scope>
</reference>
<dbReference type="OrthoDB" id="421951at2759"/>
<comment type="similarity">
    <text evidence="1">Belongs to the H-rev107 family.</text>
</comment>
<dbReference type="GO" id="GO:0008970">
    <property type="term" value="F:phospholipase A1 activity"/>
    <property type="evidence" value="ECO:0007669"/>
    <property type="project" value="TreeGrafter"/>
</dbReference>
<name>A0A815UV07_9BILA</name>
<dbReference type="InterPro" id="IPR051496">
    <property type="entry name" value="H-rev107_PLA/AT"/>
</dbReference>
<feature type="transmembrane region" description="Helical" evidence="5">
    <location>
        <begin position="412"/>
        <end position="433"/>
    </location>
</feature>
<evidence type="ECO:0000256" key="3">
    <source>
        <dbReference type="ARBA" id="ARBA00022801"/>
    </source>
</evidence>
<evidence type="ECO:0000313" key="7">
    <source>
        <dbReference type="EMBL" id="CAF1522448.1"/>
    </source>
</evidence>
<keyword evidence="2" id="KW-0808">Transferase</keyword>
<organism evidence="7 8">
    <name type="scientific">Adineta steineri</name>
    <dbReference type="NCBI Taxonomy" id="433720"/>
    <lineage>
        <taxon>Eukaryota</taxon>
        <taxon>Metazoa</taxon>
        <taxon>Spiralia</taxon>
        <taxon>Gnathifera</taxon>
        <taxon>Rotifera</taxon>
        <taxon>Eurotatoria</taxon>
        <taxon>Bdelloidea</taxon>
        <taxon>Adinetida</taxon>
        <taxon>Adinetidae</taxon>
        <taxon>Adineta</taxon>
    </lineage>
</organism>
<evidence type="ECO:0000256" key="2">
    <source>
        <dbReference type="ARBA" id="ARBA00022679"/>
    </source>
</evidence>
<evidence type="ECO:0000313" key="8">
    <source>
        <dbReference type="Proteomes" id="UP000663832"/>
    </source>
</evidence>
<dbReference type="SUPFAM" id="SSF63501">
    <property type="entry name" value="Frizzled cysteine-rich domain"/>
    <property type="match status" value="1"/>
</dbReference>
<sequence length="453" mass="51143">MSTYASTTATPLTSKQLPSIINEDEQQCLSIKTSYIDRICSKTCRARKTPFEQFDNFNRELSSESHFLPFCSNHTLNHSINQTYLFDNITENECRQIFNQLIKLDEEARKASELFVTYMEAIDSASDENRYSIIIADCQQAYRTWTCSVNIPYYHRNRRIPPCQTICDEVERVCPTFRPSDREPLFAGQPLFFCNGGIVTNSNYGHRPHCFDTCHLGDGSSQRHSVSSSSNQSLLTKIVKEHVTTPLCFEIEPLLSSPTEQSLFVNDSITNYTTNYSTIAEAQVGDMIEFKRPYYSHWAIYIGNDDIIHLWGANDGIGESVGILGNIMTIYGVQFSKAGICKSKITDVTVYGGKARINNYLDEKYIPLSSQLILESAEKALGEIGYNVLYKNCEHFATECRYGQATSRQVQVVVKFAVGLAIIIAGAAILVYLSRGSSHHEKEKKIKKIQTKS</sequence>
<evidence type="ECO:0000256" key="4">
    <source>
        <dbReference type="ARBA" id="ARBA00023098"/>
    </source>
</evidence>
<dbReference type="PANTHER" id="PTHR13943">
    <property type="entry name" value="HRAS-LIKE SUPPRESSOR - RELATED"/>
    <property type="match status" value="1"/>
</dbReference>
<keyword evidence="4" id="KW-0443">Lipid metabolism</keyword>
<dbReference type="PANTHER" id="PTHR13943:SF77">
    <property type="entry name" value="LRAT DOMAIN-CONTAINING PROTEIN"/>
    <property type="match status" value="1"/>
</dbReference>
<keyword evidence="3" id="KW-0378">Hydrolase</keyword>
<evidence type="ECO:0000256" key="1">
    <source>
        <dbReference type="ARBA" id="ARBA00007824"/>
    </source>
</evidence>
<dbReference type="InterPro" id="IPR007053">
    <property type="entry name" value="LRAT_dom"/>
</dbReference>